<feature type="region of interest" description="Disordered" evidence="1">
    <location>
        <begin position="204"/>
        <end position="240"/>
    </location>
</feature>
<name>A0A0G4E999_VITBC</name>
<dbReference type="PhylomeDB" id="A0A0G4E999"/>
<dbReference type="AlphaFoldDB" id="A0A0G4E999"/>
<proteinExistence type="predicted"/>
<accession>A0A0G4E999</accession>
<feature type="compositionally biased region" description="Gly residues" evidence="1">
    <location>
        <begin position="432"/>
        <end position="465"/>
    </location>
</feature>
<feature type="region of interest" description="Disordered" evidence="1">
    <location>
        <begin position="391"/>
        <end position="467"/>
    </location>
</feature>
<feature type="region of interest" description="Disordered" evidence="1">
    <location>
        <begin position="101"/>
        <end position="130"/>
    </location>
</feature>
<organism evidence="2 3">
    <name type="scientific">Vitrella brassicaformis (strain CCMP3155)</name>
    <dbReference type="NCBI Taxonomy" id="1169540"/>
    <lineage>
        <taxon>Eukaryota</taxon>
        <taxon>Sar</taxon>
        <taxon>Alveolata</taxon>
        <taxon>Colpodellida</taxon>
        <taxon>Vitrellaceae</taxon>
        <taxon>Vitrella</taxon>
    </lineage>
</organism>
<feature type="compositionally biased region" description="Low complexity" evidence="1">
    <location>
        <begin position="106"/>
        <end position="116"/>
    </location>
</feature>
<gene>
    <name evidence="2" type="ORF">Vbra_10899</name>
</gene>
<feature type="compositionally biased region" description="Polar residues" evidence="1">
    <location>
        <begin position="119"/>
        <end position="130"/>
    </location>
</feature>
<protein>
    <submittedName>
        <fullName evidence="2">Uncharacterized protein</fullName>
    </submittedName>
</protein>
<evidence type="ECO:0000256" key="1">
    <source>
        <dbReference type="SAM" id="MobiDB-lite"/>
    </source>
</evidence>
<evidence type="ECO:0000313" key="2">
    <source>
        <dbReference type="EMBL" id="CEL92161.1"/>
    </source>
</evidence>
<evidence type="ECO:0000313" key="3">
    <source>
        <dbReference type="Proteomes" id="UP000041254"/>
    </source>
</evidence>
<sequence length="642" mass="68620">MRRRNHILDETPPIKTKDLRRPEIGGGGGISLKLWQFGEANSRRNRSVVSEWPSLCFVDSVSEVSAAEMSSSANCGGSRGDAERQCVDGHVIDASGLSAMSDAAAHHQQQQQQQHQQEGHSPSASESQVCGGSGDVCRRLAAIHSLIEQVASEVSAVEPLIMTSIATDQAPIICQKWSSVKSTIPTLSAMSGAVQTIAHHISAAPPPPPCQPDTTKQPGTPHPTTTTTTPTAAAADGDNPVDVTANRLPADVYCDGVLGYLPVDEAISSARGANTHHGKQLINEAFMLKRINGSLDSNHLTGVVDVHRSPFDYYSKCAYALEQGGELLRQQMADFIHLARNHKLIKALPLRLSADSLPTAAAFKELPLALAVYKAFGHLLSHRGTSLALERVEDDDDQSESDQASDDENDDGMDEGGDEEDGDDDIDHQQESGGGDASGGEGPGGDGPGGQPGNGHHGDGHGGGVTRQRYRIGNVDFTTVPLADLPPNHRYRSTYNESDPVIRSGGLVFPSFTAFLKGTVLMEWCKQEGVGEEKVTDAYVGPGDTRYRSLLTAPTIDGFKTVDGIDEHPPQGYDGRERLIIVKGTAANDTITAYLRLVYGRISLWTTEAPTEGRTAIEHYPIAVNVARPVLAKYGLERTVLG</sequence>
<feature type="compositionally biased region" description="Acidic residues" evidence="1">
    <location>
        <begin position="392"/>
        <end position="426"/>
    </location>
</feature>
<dbReference type="EMBL" id="CDMY01000055">
    <property type="protein sequence ID" value="CEL92161.1"/>
    <property type="molecule type" value="Genomic_DNA"/>
</dbReference>
<feature type="compositionally biased region" description="Low complexity" evidence="1">
    <location>
        <begin position="212"/>
        <end position="235"/>
    </location>
</feature>
<dbReference type="Proteomes" id="UP000041254">
    <property type="component" value="Unassembled WGS sequence"/>
</dbReference>
<reference evidence="2 3" key="1">
    <citation type="submission" date="2014-11" db="EMBL/GenBank/DDBJ databases">
        <authorList>
            <person name="Zhu J."/>
            <person name="Qi W."/>
            <person name="Song R."/>
        </authorList>
    </citation>
    <scope>NUCLEOTIDE SEQUENCE [LARGE SCALE GENOMIC DNA]</scope>
</reference>
<dbReference type="VEuPathDB" id="CryptoDB:Vbra_10899"/>
<dbReference type="InParanoid" id="A0A0G4E999"/>
<keyword evidence="3" id="KW-1185">Reference proteome</keyword>